<evidence type="ECO:0000313" key="4">
    <source>
        <dbReference type="Proteomes" id="UP000309550"/>
    </source>
</evidence>
<comment type="caution">
    <text evidence="3">The sequence shown here is derived from an EMBL/GenBank/DDBJ whole genome shotgun (WGS) entry which is preliminary data.</text>
</comment>
<evidence type="ECO:0000313" key="3">
    <source>
        <dbReference type="EMBL" id="TMM55570.1"/>
    </source>
</evidence>
<protein>
    <recommendedName>
        <fullName evidence="2">Mut7-C RNAse domain-containing protein</fullName>
    </recommendedName>
</protein>
<gene>
    <name evidence="3" type="ORF">FDT80_01065</name>
</gene>
<evidence type="ECO:0000256" key="1">
    <source>
        <dbReference type="SAM" id="MobiDB-lite"/>
    </source>
</evidence>
<sequence length="187" mass="20944">MQHRADPPCRPPDPDRDGGFLCDAMLGRLARWLRAAGHDTLLAEGTETDRDLLARARAERRILLTRDRRFTQRQGAAGHVLLIEGGKIADQARDLKRRLGLDWLRAPFSRCMMDNARLRPATAAETAGRPDWVGAEGGGTRVLACPACGRSYWAGSHRRRMRQRLEAWNRDMPRSAPPQDQTGDVKG</sequence>
<dbReference type="Proteomes" id="UP000309550">
    <property type="component" value="Unassembled WGS sequence"/>
</dbReference>
<dbReference type="PANTHER" id="PTHR39081">
    <property type="entry name" value="MUT7-C DOMAIN-CONTAINING PROTEIN"/>
    <property type="match status" value="1"/>
</dbReference>
<proteinExistence type="predicted"/>
<dbReference type="InterPro" id="IPR002782">
    <property type="entry name" value="Mut7-C_RNAse_dom"/>
</dbReference>
<dbReference type="OrthoDB" id="9797655at2"/>
<reference evidence="3 4" key="1">
    <citation type="submission" date="2019-05" db="EMBL/GenBank/DDBJ databases">
        <title>Sulfitobacter sabulilitoris sp. nov., isolated from a marine sand.</title>
        <authorList>
            <person name="Yoon J.-H."/>
        </authorList>
    </citation>
    <scope>NUCLEOTIDE SEQUENCE [LARGE SCALE GENOMIC DNA]</scope>
    <source>
        <strain evidence="3 4">HSMS-29</strain>
    </source>
</reference>
<feature type="domain" description="Mut7-C RNAse" evidence="2">
    <location>
        <begin position="20"/>
        <end position="164"/>
    </location>
</feature>
<keyword evidence="4" id="KW-1185">Reference proteome</keyword>
<evidence type="ECO:0000259" key="2">
    <source>
        <dbReference type="Pfam" id="PF01927"/>
    </source>
</evidence>
<accession>A0A5S3PPQ5</accession>
<feature type="compositionally biased region" description="Polar residues" evidence="1">
    <location>
        <begin position="178"/>
        <end position="187"/>
    </location>
</feature>
<name>A0A5S3PPQ5_9RHOB</name>
<dbReference type="PANTHER" id="PTHR39081:SF1">
    <property type="entry name" value="MUT7-C RNASE DOMAIN-CONTAINING PROTEIN"/>
    <property type="match status" value="1"/>
</dbReference>
<organism evidence="3 4">
    <name type="scientific">Sulfitobacter sabulilitoris</name>
    <dbReference type="NCBI Taxonomy" id="2562655"/>
    <lineage>
        <taxon>Bacteria</taxon>
        <taxon>Pseudomonadati</taxon>
        <taxon>Pseudomonadota</taxon>
        <taxon>Alphaproteobacteria</taxon>
        <taxon>Rhodobacterales</taxon>
        <taxon>Roseobacteraceae</taxon>
        <taxon>Sulfitobacter</taxon>
    </lineage>
</organism>
<feature type="region of interest" description="Disordered" evidence="1">
    <location>
        <begin position="167"/>
        <end position="187"/>
    </location>
</feature>
<dbReference type="Pfam" id="PF01927">
    <property type="entry name" value="Mut7-C"/>
    <property type="match status" value="1"/>
</dbReference>
<dbReference type="AlphaFoldDB" id="A0A5S3PPQ5"/>
<dbReference type="EMBL" id="VANS01000001">
    <property type="protein sequence ID" value="TMM55570.1"/>
    <property type="molecule type" value="Genomic_DNA"/>
</dbReference>